<dbReference type="PRINTS" id="PR00691">
    <property type="entry name" value="ADHESINB"/>
</dbReference>
<evidence type="ECO:0000256" key="6">
    <source>
        <dbReference type="RuleBase" id="RU003512"/>
    </source>
</evidence>
<comment type="similarity">
    <text evidence="2 6">Belongs to the bacterial solute-binding protein 9 family.</text>
</comment>
<evidence type="ECO:0000256" key="3">
    <source>
        <dbReference type="ARBA" id="ARBA00022448"/>
    </source>
</evidence>
<evidence type="ECO:0000256" key="1">
    <source>
        <dbReference type="ARBA" id="ARBA00004196"/>
    </source>
</evidence>
<keyword evidence="3 6" id="KW-0813">Transport</keyword>
<organism evidence="8 9">
    <name type="scientific">Pseudomonas savastanoi pv. nerii</name>
    <dbReference type="NCBI Taxonomy" id="360921"/>
    <lineage>
        <taxon>Bacteria</taxon>
        <taxon>Pseudomonadati</taxon>
        <taxon>Pseudomonadota</taxon>
        <taxon>Gammaproteobacteria</taxon>
        <taxon>Pseudomonadales</taxon>
        <taxon>Pseudomonadaceae</taxon>
        <taxon>Pseudomonas</taxon>
    </lineage>
</organism>
<dbReference type="Pfam" id="PF01297">
    <property type="entry name" value="ZnuA"/>
    <property type="match status" value="1"/>
</dbReference>
<feature type="chain" id="PRO_5044367501" evidence="7">
    <location>
        <begin position="30"/>
        <end position="303"/>
    </location>
</feature>
<feature type="signal peptide" evidence="7">
    <location>
        <begin position="1"/>
        <end position="29"/>
    </location>
</feature>
<evidence type="ECO:0000256" key="7">
    <source>
        <dbReference type="SAM" id="SignalP"/>
    </source>
</evidence>
<dbReference type="GO" id="GO:0046872">
    <property type="term" value="F:metal ion binding"/>
    <property type="evidence" value="ECO:0007669"/>
    <property type="project" value="UniProtKB-KW"/>
</dbReference>
<keyword evidence="5 7" id="KW-0732">Signal</keyword>
<evidence type="ECO:0000313" key="8">
    <source>
        <dbReference type="EMBL" id="RMT69825.1"/>
    </source>
</evidence>
<dbReference type="SUPFAM" id="SSF53807">
    <property type="entry name" value="Helical backbone' metal receptor"/>
    <property type="match status" value="1"/>
</dbReference>
<protein>
    <submittedName>
        <fullName evidence="8">Zinc ABC transporter, periplasmic-binding protein ZnuA</fullName>
    </submittedName>
</protein>
<dbReference type="InterPro" id="IPR050492">
    <property type="entry name" value="Bact_metal-bind_prot9"/>
</dbReference>
<dbReference type="GO" id="GO:0030313">
    <property type="term" value="C:cell envelope"/>
    <property type="evidence" value="ECO:0007669"/>
    <property type="project" value="UniProtKB-SubCell"/>
</dbReference>
<dbReference type="PANTHER" id="PTHR42953:SF1">
    <property type="entry name" value="METAL-BINDING PROTEIN HI_0362-RELATED"/>
    <property type="match status" value="1"/>
</dbReference>
<evidence type="ECO:0000313" key="9">
    <source>
        <dbReference type="Proteomes" id="UP000268636"/>
    </source>
</evidence>
<gene>
    <name evidence="8" type="ORF">ALP42_04672</name>
</gene>
<comment type="caution">
    <text evidence="8">The sequence shown here is derived from an EMBL/GenBank/DDBJ whole genome shotgun (WGS) entry which is preliminary data.</text>
</comment>
<evidence type="ECO:0000256" key="2">
    <source>
        <dbReference type="ARBA" id="ARBA00011028"/>
    </source>
</evidence>
<evidence type="ECO:0000256" key="5">
    <source>
        <dbReference type="ARBA" id="ARBA00022729"/>
    </source>
</evidence>
<dbReference type="EMBL" id="RBTN01000300">
    <property type="protein sequence ID" value="RMT69825.1"/>
    <property type="molecule type" value="Genomic_DNA"/>
</dbReference>
<accession>A0A0N8S7V0</accession>
<sequence length="303" mass="32738">MKRYVMKRLMVLSSIAALALSAFASLAQAKPLEAVASFTVIADMVSTVGGDRVHVKSLIGPNGDPHVYEPTPSDAQALKNADLAFVSGLHLEGWMDRLIKASGYKGKPVVLSEGIKTRSMDEDGKRIVDPHAWNSAANGVIYVRNIIAALKKADPEGASEYQANGVRYIVELQQLDIYARDQIHSIPAAKRKILTSHDAFGYFGDAYGVTFLSPLGLSTESEASASDVSKLIRQIKAEHVSAYFFENSSDPRLVKQIAEASGAQPGGELYVEALSPADGPASTYAKMFRYNVDTLTAAMKRNQ</sequence>
<dbReference type="CDD" id="cd01137">
    <property type="entry name" value="PsaA"/>
    <property type="match status" value="1"/>
</dbReference>
<evidence type="ECO:0000256" key="4">
    <source>
        <dbReference type="ARBA" id="ARBA00022723"/>
    </source>
</evidence>
<dbReference type="InterPro" id="IPR006129">
    <property type="entry name" value="AdhesinB"/>
</dbReference>
<comment type="subcellular location">
    <subcellularLocation>
        <location evidence="1">Cell envelope</location>
    </subcellularLocation>
</comment>
<dbReference type="GO" id="GO:0007155">
    <property type="term" value="P:cell adhesion"/>
    <property type="evidence" value="ECO:0007669"/>
    <property type="project" value="InterPro"/>
</dbReference>
<proteinExistence type="inferred from homology"/>
<reference evidence="8 9" key="1">
    <citation type="submission" date="2018-08" db="EMBL/GenBank/DDBJ databases">
        <title>Recombination of ecologically and evolutionarily significant loci maintains genetic cohesion in the Pseudomonas syringae species complex.</title>
        <authorList>
            <person name="Dillon M."/>
            <person name="Thakur S."/>
            <person name="Almeida R.N.D."/>
            <person name="Weir B.S."/>
            <person name="Guttman D.S."/>
        </authorList>
    </citation>
    <scope>NUCLEOTIDE SEQUENCE [LARGE SCALE GENOMIC DNA]</scope>
    <source>
        <strain evidence="8 9">ICMP 13786</strain>
    </source>
</reference>
<dbReference type="GO" id="GO:0030001">
    <property type="term" value="P:metal ion transport"/>
    <property type="evidence" value="ECO:0007669"/>
    <property type="project" value="InterPro"/>
</dbReference>
<keyword evidence="4" id="KW-0479">Metal-binding</keyword>
<dbReference type="Gene3D" id="3.40.50.1980">
    <property type="entry name" value="Nitrogenase molybdenum iron protein domain"/>
    <property type="match status" value="2"/>
</dbReference>
<name>A0A0N8S7V0_PSESS</name>
<dbReference type="InterPro" id="IPR006127">
    <property type="entry name" value="ZnuA-like"/>
</dbReference>
<dbReference type="AlphaFoldDB" id="A0A0N8S7V0"/>
<dbReference type="InterPro" id="IPR006128">
    <property type="entry name" value="Lipoprotein_PsaA-like"/>
</dbReference>
<dbReference type="PANTHER" id="PTHR42953">
    <property type="entry name" value="HIGH-AFFINITY ZINC UPTAKE SYSTEM PROTEIN ZNUA-RELATED"/>
    <property type="match status" value="1"/>
</dbReference>
<dbReference type="PRINTS" id="PR00690">
    <property type="entry name" value="ADHESNFAMILY"/>
</dbReference>
<dbReference type="Proteomes" id="UP000268636">
    <property type="component" value="Unassembled WGS sequence"/>
</dbReference>